<feature type="compositionally biased region" description="Basic residues" evidence="1">
    <location>
        <begin position="17"/>
        <end position="27"/>
    </location>
</feature>
<feature type="region of interest" description="Disordered" evidence="1">
    <location>
        <begin position="1"/>
        <end position="60"/>
    </location>
</feature>
<dbReference type="AlphaFoldDB" id="L9KSM3"/>
<feature type="compositionally biased region" description="Basic residues" evidence="1">
    <location>
        <begin position="35"/>
        <end position="44"/>
    </location>
</feature>
<sequence>MDRSDALHQSTVPGDRRLRRKLSPSRRRPSDPSRLRRKLSPSRRRPSDPSASLGGEFGSERTCFTSAGRALGLRNLGRKTSSPSQILARLPAPLQEEATAQPRGPAGGGVPVPEGPATAGTLLPVEPSPRVERQGSGAQVGECCRNCGLRLVFISYLGVKSRRGRDRRDLPWVQPEIVWGECWCGLCLRRPPKSVSRLS</sequence>
<name>L9KSM3_TUPCH</name>
<organism evidence="2 3">
    <name type="scientific">Tupaia chinensis</name>
    <name type="common">Chinese tree shrew</name>
    <name type="synonym">Tupaia belangeri chinensis</name>
    <dbReference type="NCBI Taxonomy" id="246437"/>
    <lineage>
        <taxon>Eukaryota</taxon>
        <taxon>Metazoa</taxon>
        <taxon>Chordata</taxon>
        <taxon>Craniata</taxon>
        <taxon>Vertebrata</taxon>
        <taxon>Euteleostomi</taxon>
        <taxon>Mammalia</taxon>
        <taxon>Eutheria</taxon>
        <taxon>Euarchontoglires</taxon>
        <taxon>Scandentia</taxon>
        <taxon>Tupaiidae</taxon>
        <taxon>Tupaia</taxon>
    </lineage>
</organism>
<protein>
    <submittedName>
        <fullName evidence="2">Uncharacterized protein</fullName>
    </submittedName>
</protein>
<feature type="region of interest" description="Disordered" evidence="1">
    <location>
        <begin position="98"/>
        <end position="135"/>
    </location>
</feature>
<proteinExistence type="predicted"/>
<gene>
    <name evidence="2" type="ORF">TREES_T100005300</name>
</gene>
<dbReference type="EMBL" id="KB320678">
    <property type="protein sequence ID" value="ELW65683.1"/>
    <property type="molecule type" value="Genomic_DNA"/>
</dbReference>
<evidence type="ECO:0000256" key="1">
    <source>
        <dbReference type="SAM" id="MobiDB-lite"/>
    </source>
</evidence>
<reference evidence="3" key="2">
    <citation type="journal article" date="2013" name="Nat. Commun.">
        <title>Genome of the Chinese tree shrew.</title>
        <authorList>
            <person name="Fan Y."/>
            <person name="Huang Z.Y."/>
            <person name="Cao C.C."/>
            <person name="Chen C.S."/>
            <person name="Chen Y.X."/>
            <person name="Fan D.D."/>
            <person name="He J."/>
            <person name="Hou H.L."/>
            <person name="Hu L."/>
            <person name="Hu X.T."/>
            <person name="Jiang X.T."/>
            <person name="Lai R."/>
            <person name="Lang Y.S."/>
            <person name="Liang B."/>
            <person name="Liao S.G."/>
            <person name="Mu D."/>
            <person name="Ma Y.Y."/>
            <person name="Niu Y.Y."/>
            <person name="Sun X.Q."/>
            <person name="Xia J.Q."/>
            <person name="Xiao J."/>
            <person name="Xiong Z.Q."/>
            <person name="Xu L."/>
            <person name="Yang L."/>
            <person name="Zhang Y."/>
            <person name="Zhao W."/>
            <person name="Zhao X.D."/>
            <person name="Zheng Y.T."/>
            <person name="Zhou J.M."/>
            <person name="Zhu Y.B."/>
            <person name="Zhang G.J."/>
            <person name="Wang J."/>
            <person name="Yao Y.G."/>
        </authorList>
    </citation>
    <scope>NUCLEOTIDE SEQUENCE [LARGE SCALE GENOMIC DNA]</scope>
</reference>
<accession>L9KSM3</accession>
<dbReference type="InParanoid" id="L9KSM3"/>
<dbReference type="Proteomes" id="UP000011518">
    <property type="component" value="Unassembled WGS sequence"/>
</dbReference>
<evidence type="ECO:0000313" key="2">
    <source>
        <dbReference type="EMBL" id="ELW65683.1"/>
    </source>
</evidence>
<feature type="compositionally biased region" description="Low complexity" evidence="1">
    <location>
        <begin position="111"/>
        <end position="120"/>
    </location>
</feature>
<keyword evidence="3" id="KW-1185">Reference proteome</keyword>
<reference evidence="3" key="1">
    <citation type="submission" date="2012-07" db="EMBL/GenBank/DDBJ databases">
        <title>Genome of the Chinese tree shrew, a rising model animal genetically related to primates.</title>
        <authorList>
            <person name="Zhang G."/>
            <person name="Fan Y."/>
            <person name="Yao Y."/>
            <person name="Huang Z."/>
        </authorList>
    </citation>
    <scope>NUCLEOTIDE SEQUENCE [LARGE SCALE GENOMIC DNA]</scope>
</reference>
<evidence type="ECO:0000313" key="3">
    <source>
        <dbReference type="Proteomes" id="UP000011518"/>
    </source>
</evidence>